<evidence type="ECO:0000313" key="2">
    <source>
        <dbReference type="EMBL" id="MFC6870515.1"/>
    </source>
</evidence>
<organism evidence="2 3">
    <name type="scientific">Haloechinothrix salitolerans</name>
    <dbReference type="NCBI Taxonomy" id="926830"/>
    <lineage>
        <taxon>Bacteria</taxon>
        <taxon>Bacillati</taxon>
        <taxon>Actinomycetota</taxon>
        <taxon>Actinomycetes</taxon>
        <taxon>Pseudonocardiales</taxon>
        <taxon>Pseudonocardiaceae</taxon>
        <taxon>Haloechinothrix</taxon>
    </lineage>
</organism>
<dbReference type="Proteomes" id="UP001596337">
    <property type="component" value="Unassembled WGS sequence"/>
</dbReference>
<evidence type="ECO:0000313" key="3">
    <source>
        <dbReference type="Proteomes" id="UP001596337"/>
    </source>
</evidence>
<accession>A0ABW2C7K9</accession>
<protein>
    <submittedName>
        <fullName evidence="2">Uncharacterized protein</fullName>
    </submittedName>
</protein>
<proteinExistence type="predicted"/>
<keyword evidence="3" id="KW-1185">Reference proteome</keyword>
<gene>
    <name evidence="2" type="ORF">ACFQGD_25605</name>
</gene>
<reference evidence="3" key="1">
    <citation type="journal article" date="2019" name="Int. J. Syst. Evol. Microbiol.">
        <title>The Global Catalogue of Microorganisms (GCM) 10K type strain sequencing project: providing services to taxonomists for standard genome sequencing and annotation.</title>
        <authorList>
            <consortium name="The Broad Institute Genomics Platform"/>
            <consortium name="The Broad Institute Genome Sequencing Center for Infectious Disease"/>
            <person name="Wu L."/>
            <person name="Ma J."/>
        </authorList>
    </citation>
    <scope>NUCLEOTIDE SEQUENCE [LARGE SCALE GENOMIC DNA]</scope>
    <source>
        <strain evidence="3">KCTC 32255</strain>
    </source>
</reference>
<feature type="region of interest" description="Disordered" evidence="1">
    <location>
        <begin position="1"/>
        <end position="32"/>
    </location>
</feature>
<name>A0ABW2C7K9_9PSEU</name>
<evidence type="ECO:0000256" key="1">
    <source>
        <dbReference type="SAM" id="MobiDB-lite"/>
    </source>
</evidence>
<comment type="caution">
    <text evidence="2">The sequence shown here is derived from an EMBL/GenBank/DDBJ whole genome shotgun (WGS) entry which is preliminary data.</text>
</comment>
<sequence>MRGGGAHTAVRTDPEKGPKAITLVGTGAPRPDLSGECELDKVGMEESGIAAVLFEKARAPGAPTTVGQALGDPRMAWRVPFPAFWR</sequence>
<dbReference type="RefSeq" id="WP_345402482.1">
    <property type="nucleotide sequence ID" value="NZ_BAABLA010000110.1"/>
</dbReference>
<dbReference type="EMBL" id="JBHSXX010000001">
    <property type="protein sequence ID" value="MFC6870515.1"/>
    <property type="molecule type" value="Genomic_DNA"/>
</dbReference>